<comment type="caution">
    <text evidence="2">The sequence shown here is derived from an EMBL/GenBank/DDBJ whole genome shotgun (WGS) entry which is preliminary data.</text>
</comment>
<feature type="compositionally biased region" description="Basic and acidic residues" evidence="1">
    <location>
        <begin position="162"/>
        <end position="172"/>
    </location>
</feature>
<evidence type="ECO:0000256" key="1">
    <source>
        <dbReference type="SAM" id="MobiDB-lite"/>
    </source>
</evidence>
<organism evidence="2 3">
    <name type="scientific">Trichostrongylus colubriformis</name>
    <name type="common">Black scour worm</name>
    <dbReference type="NCBI Taxonomy" id="6319"/>
    <lineage>
        <taxon>Eukaryota</taxon>
        <taxon>Metazoa</taxon>
        <taxon>Ecdysozoa</taxon>
        <taxon>Nematoda</taxon>
        <taxon>Chromadorea</taxon>
        <taxon>Rhabditida</taxon>
        <taxon>Rhabditina</taxon>
        <taxon>Rhabditomorpha</taxon>
        <taxon>Strongyloidea</taxon>
        <taxon>Trichostrongylidae</taxon>
        <taxon>Trichostrongylus</taxon>
    </lineage>
</organism>
<feature type="compositionally biased region" description="Polar residues" evidence="1">
    <location>
        <begin position="106"/>
        <end position="117"/>
    </location>
</feature>
<feature type="compositionally biased region" description="Polar residues" evidence="1">
    <location>
        <begin position="142"/>
        <end position="159"/>
    </location>
</feature>
<protein>
    <submittedName>
        <fullName evidence="2">Uncharacterized protein</fullName>
    </submittedName>
</protein>
<evidence type="ECO:0000313" key="2">
    <source>
        <dbReference type="EMBL" id="KAK5965616.1"/>
    </source>
</evidence>
<accession>A0AAN8EPU7</accession>
<reference evidence="2 3" key="1">
    <citation type="submission" date="2019-10" db="EMBL/GenBank/DDBJ databases">
        <title>Assembly and Annotation for the nematode Trichostrongylus colubriformis.</title>
        <authorList>
            <person name="Martin J."/>
        </authorList>
    </citation>
    <scope>NUCLEOTIDE SEQUENCE [LARGE SCALE GENOMIC DNA]</scope>
    <source>
        <strain evidence="2">G859</strain>
        <tissue evidence="2">Whole worm</tissue>
    </source>
</reference>
<feature type="region of interest" description="Disordered" evidence="1">
    <location>
        <begin position="106"/>
        <end position="180"/>
    </location>
</feature>
<feature type="compositionally biased region" description="Low complexity" evidence="1">
    <location>
        <begin position="118"/>
        <end position="134"/>
    </location>
</feature>
<proteinExistence type="predicted"/>
<keyword evidence="3" id="KW-1185">Reference proteome</keyword>
<dbReference type="AlphaFoldDB" id="A0AAN8EPU7"/>
<dbReference type="EMBL" id="WIXE01024411">
    <property type="protein sequence ID" value="KAK5965616.1"/>
    <property type="molecule type" value="Genomic_DNA"/>
</dbReference>
<sequence>MRAPFIVDFGSSIERRWHTISSFTFPHPFVIDVVNCSPLLRIRVFGLDYPNRDGSLISSWSAPDEYLTMERLGQFPLCVPLLQGLRPPLPPWLPLAFPSMPSSLQNVLPPSAQPASGSVSVTTATEETTSYTKSETTDEAASGTSPTVEVAACSTSPIQRPTIREALSRPDSAESSILSE</sequence>
<evidence type="ECO:0000313" key="3">
    <source>
        <dbReference type="Proteomes" id="UP001331761"/>
    </source>
</evidence>
<name>A0AAN8EPU7_TRICO</name>
<dbReference type="Proteomes" id="UP001331761">
    <property type="component" value="Unassembled WGS sequence"/>
</dbReference>
<feature type="non-terminal residue" evidence="2">
    <location>
        <position position="180"/>
    </location>
</feature>
<gene>
    <name evidence="2" type="ORF">GCK32_017594</name>
</gene>